<dbReference type="InterPro" id="IPR036852">
    <property type="entry name" value="Peptidase_S8/S53_dom_sf"/>
</dbReference>
<name>A0AAD6KN92_9ROSI</name>
<dbReference type="Gene3D" id="3.40.50.200">
    <property type="entry name" value="Peptidase S8/S53 domain"/>
    <property type="match status" value="1"/>
</dbReference>
<proteinExistence type="predicted"/>
<dbReference type="AlphaFoldDB" id="A0AAD6KN92"/>
<keyword evidence="2" id="KW-1185">Reference proteome</keyword>
<dbReference type="EMBL" id="JAPFFJ010000005">
    <property type="protein sequence ID" value="KAJ6426692.1"/>
    <property type="molecule type" value="Genomic_DNA"/>
</dbReference>
<dbReference type="GO" id="GO:0004252">
    <property type="term" value="F:serine-type endopeptidase activity"/>
    <property type="evidence" value="ECO:0007669"/>
    <property type="project" value="InterPro"/>
</dbReference>
<gene>
    <name evidence="1" type="ORF">OIU84_022311</name>
</gene>
<dbReference type="GO" id="GO:0006508">
    <property type="term" value="P:proteolysis"/>
    <property type="evidence" value="ECO:0007669"/>
    <property type="project" value="InterPro"/>
</dbReference>
<evidence type="ECO:0000313" key="1">
    <source>
        <dbReference type="EMBL" id="KAJ6426692.1"/>
    </source>
</evidence>
<protein>
    <submittedName>
        <fullName evidence="1">Uncharacterized protein</fullName>
    </submittedName>
</protein>
<accession>A0AAD6KN92</accession>
<comment type="caution">
    <text evidence="1">The sequence shown here is derived from an EMBL/GenBank/DDBJ whole genome shotgun (WGS) entry which is preliminary data.</text>
</comment>
<sequence>MELCALVQQIPFHQKLRQHLMMKQQLEILYIMPMLGNANGTAGGMTPLAHLAICNVCSDFGCLDSDIMAAMDAAVEDGMVQSAFLKIQWQWELFERLVQEFSWFVQQGMKDHIMVLYQMRPHGFSLLEQAPLMEAQEQMCCGIFQAFFWRIPLPAKFTSMYESCLHRL</sequence>
<reference evidence="1 2" key="1">
    <citation type="journal article" date="2023" name="Int. J. Mol. Sci.">
        <title>De Novo Assembly and Annotation of 11 Diverse Shrub Willow (Salix) Genomes Reveals Novel Gene Organization in Sex-Linked Regions.</title>
        <authorList>
            <person name="Hyden B."/>
            <person name="Feng K."/>
            <person name="Yates T.B."/>
            <person name="Jawdy S."/>
            <person name="Cereghino C."/>
            <person name="Smart L.B."/>
            <person name="Muchero W."/>
        </authorList>
    </citation>
    <scope>NUCLEOTIDE SEQUENCE [LARGE SCALE GENOMIC DNA]</scope>
    <source>
        <tissue evidence="1">Shoot tip</tissue>
    </source>
</reference>
<organism evidence="1 2">
    <name type="scientific">Salix udensis</name>
    <dbReference type="NCBI Taxonomy" id="889485"/>
    <lineage>
        <taxon>Eukaryota</taxon>
        <taxon>Viridiplantae</taxon>
        <taxon>Streptophyta</taxon>
        <taxon>Embryophyta</taxon>
        <taxon>Tracheophyta</taxon>
        <taxon>Spermatophyta</taxon>
        <taxon>Magnoliopsida</taxon>
        <taxon>eudicotyledons</taxon>
        <taxon>Gunneridae</taxon>
        <taxon>Pentapetalae</taxon>
        <taxon>rosids</taxon>
        <taxon>fabids</taxon>
        <taxon>Malpighiales</taxon>
        <taxon>Salicaceae</taxon>
        <taxon>Saliceae</taxon>
        <taxon>Salix</taxon>
    </lineage>
</organism>
<evidence type="ECO:0000313" key="2">
    <source>
        <dbReference type="Proteomes" id="UP001162972"/>
    </source>
</evidence>
<dbReference type="Proteomes" id="UP001162972">
    <property type="component" value="Chromosome 1"/>
</dbReference>